<dbReference type="Proteomes" id="UP000320876">
    <property type="component" value="Unassembled WGS sequence"/>
</dbReference>
<dbReference type="Pfam" id="PF01243">
    <property type="entry name" value="PNPOx_N"/>
    <property type="match status" value="1"/>
</dbReference>
<dbReference type="GO" id="GO:0008615">
    <property type="term" value="P:pyridoxine biosynthetic process"/>
    <property type="evidence" value="ECO:0007669"/>
    <property type="project" value="InterPro"/>
</dbReference>
<dbReference type="GO" id="GO:0010181">
    <property type="term" value="F:FMN binding"/>
    <property type="evidence" value="ECO:0007669"/>
    <property type="project" value="InterPro"/>
</dbReference>
<feature type="binding site" evidence="5">
    <location>
        <begin position="140"/>
        <end position="141"/>
    </location>
    <ligand>
        <name>FMN</name>
        <dbReference type="ChEBI" id="CHEBI:58210"/>
    </ligand>
</feature>
<evidence type="ECO:0000256" key="5">
    <source>
        <dbReference type="PIRSR" id="PIRSR000190-2"/>
    </source>
</evidence>
<dbReference type="PIRSF" id="PIRSF000190">
    <property type="entry name" value="Pyd_amn-ph_oxd"/>
    <property type="match status" value="1"/>
</dbReference>
<dbReference type="PANTHER" id="PTHR10851">
    <property type="entry name" value="PYRIDOXINE-5-PHOSPHATE OXIDASE"/>
    <property type="match status" value="1"/>
</dbReference>
<evidence type="ECO:0000256" key="1">
    <source>
        <dbReference type="ARBA" id="ARBA00007301"/>
    </source>
</evidence>
<feature type="binding site" evidence="5">
    <location>
        <position position="195"/>
    </location>
    <ligand>
        <name>FMN</name>
        <dbReference type="ChEBI" id="CHEBI:58210"/>
    </ligand>
</feature>
<dbReference type="GO" id="GO:0004733">
    <property type="term" value="F:pyridoxamine phosphate oxidase activity"/>
    <property type="evidence" value="ECO:0007669"/>
    <property type="project" value="InterPro"/>
</dbReference>
<protein>
    <submittedName>
        <fullName evidence="8">Pyridoxamine 5'-phosphate oxidase</fullName>
    </submittedName>
</protein>
<keyword evidence="2" id="KW-0285">Flavoprotein</keyword>
<dbReference type="Pfam" id="PF10590">
    <property type="entry name" value="PNP_phzG_C"/>
    <property type="match status" value="1"/>
</dbReference>
<organism evidence="8 9">
    <name type="scientific">Amycolatopsis cihanbeyliensis</name>
    <dbReference type="NCBI Taxonomy" id="1128664"/>
    <lineage>
        <taxon>Bacteria</taxon>
        <taxon>Bacillati</taxon>
        <taxon>Actinomycetota</taxon>
        <taxon>Actinomycetes</taxon>
        <taxon>Pseudonocardiales</taxon>
        <taxon>Pseudonocardiaceae</taxon>
        <taxon>Amycolatopsis</taxon>
    </lineage>
</organism>
<dbReference type="EMBL" id="VFML01000001">
    <property type="protein sequence ID" value="TQJ01995.1"/>
    <property type="molecule type" value="Genomic_DNA"/>
</dbReference>
<keyword evidence="3 5" id="KW-0288">FMN</keyword>
<dbReference type="NCBIfam" id="NF004231">
    <property type="entry name" value="PRK05679.1"/>
    <property type="match status" value="1"/>
</dbReference>
<comment type="caution">
    <text evidence="8">The sequence shown here is derived from an EMBL/GenBank/DDBJ whole genome shotgun (WGS) entry which is preliminary data.</text>
</comment>
<dbReference type="Gene3D" id="2.30.110.10">
    <property type="entry name" value="Electron Transport, Fmn-binding Protein, Chain A"/>
    <property type="match status" value="1"/>
</dbReference>
<comment type="similarity">
    <text evidence="1">Belongs to the pyridoxamine 5'-phosphate oxidase family.</text>
</comment>
<dbReference type="InterPro" id="IPR011576">
    <property type="entry name" value="Pyridox_Oxase_N"/>
</dbReference>
<accession>A0A542DFY1</accession>
<dbReference type="SUPFAM" id="SSF50475">
    <property type="entry name" value="FMN-binding split barrel"/>
    <property type="match status" value="1"/>
</dbReference>
<name>A0A542DFY1_AMYCI</name>
<dbReference type="InterPro" id="IPR000659">
    <property type="entry name" value="Pyridox_Oxase"/>
</dbReference>
<dbReference type="InterPro" id="IPR019576">
    <property type="entry name" value="Pyridoxamine_oxidase_dimer_C"/>
</dbReference>
<dbReference type="InterPro" id="IPR012349">
    <property type="entry name" value="Split_barrel_FMN-bd"/>
</dbReference>
<feature type="binding site" evidence="5">
    <location>
        <position position="83"/>
    </location>
    <ligand>
        <name>FMN</name>
        <dbReference type="ChEBI" id="CHEBI:58210"/>
    </ligand>
</feature>
<reference evidence="8 9" key="1">
    <citation type="submission" date="2019-06" db="EMBL/GenBank/DDBJ databases">
        <title>Sequencing the genomes of 1000 actinobacteria strains.</title>
        <authorList>
            <person name="Klenk H.-P."/>
        </authorList>
    </citation>
    <scope>NUCLEOTIDE SEQUENCE [LARGE SCALE GENOMIC DNA]</scope>
    <source>
        <strain evidence="8 9">DSM 45679</strain>
    </source>
</reference>
<proteinExistence type="inferred from homology"/>
<evidence type="ECO:0000313" key="9">
    <source>
        <dbReference type="Proteomes" id="UP000320876"/>
    </source>
</evidence>
<feature type="binding site" evidence="5">
    <location>
        <position position="82"/>
    </location>
    <ligand>
        <name>FMN</name>
        <dbReference type="ChEBI" id="CHEBI:58210"/>
    </ligand>
</feature>
<dbReference type="PANTHER" id="PTHR10851:SF0">
    <property type="entry name" value="PYRIDOXINE-5'-PHOSPHATE OXIDASE"/>
    <property type="match status" value="1"/>
</dbReference>
<dbReference type="AlphaFoldDB" id="A0A542DFY1"/>
<evidence type="ECO:0000256" key="4">
    <source>
        <dbReference type="ARBA" id="ARBA00023002"/>
    </source>
</evidence>
<evidence type="ECO:0000313" key="8">
    <source>
        <dbReference type="EMBL" id="TQJ01995.1"/>
    </source>
</evidence>
<feature type="domain" description="Pyridoxine 5'-phosphate oxidase dimerisation C-terminal" evidence="7">
    <location>
        <begin position="172"/>
        <end position="210"/>
    </location>
</feature>
<evidence type="ECO:0000259" key="6">
    <source>
        <dbReference type="Pfam" id="PF01243"/>
    </source>
</evidence>
<evidence type="ECO:0000256" key="3">
    <source>
        <dbReference type="ARBA" id="ARBA00022643"/>
    </source>
</evidence>
<comment type="cofactor">
    <cofactor evidence="5">
        <name>FMN</name>
        <dbReference type="ChEBI" id="CHEBI:58210"/>
    </cofactor>
    <text evidence="5">Binds 1 FMN per subunit.</text>
</comment>
<feature type="binding site" evidence="5">
    <location>
        <position position="185"/>
    </location>
    <ligand>
        <name>FMN</name>
        <dbReference type="ChEBI" id="CHEBI:58210"/>
    </ligand>
</feature>
<keyword evidence="9" id="KW-1185">Reference proteome</keyword>
<feature type="domain" description="Pyridoxamine 5'-phosphate oxidase N-terminal" evidence="6">
    <location>
        <begin position="33"/>
        <end position="157"/>
    </location>
</feature>
<feature type="binding site" evidence="5">
    <location>
        <position position="105"/>
    </location>
    <ligand>
        <name>FMN</name>
        <dbReference type="ChEBI" id="CHEBI:58210"/>
    </ligand>
</feature>
<gene>
    <name evidence="8" type="ORF">FB471_1712</name>
</gene>
<evidence type="ECO:0000259" key="7">
    <source>
        <dbReference type="Pfam" id="PF10590"/>
    </source>
</evidence>
<keyword evidence="4" id="KW-0560">Oxidoreductase</keyword>
<sequence length="210" mass="22552">MACCGLPSLAGDLPAFDPDHAPAEPATLFARWLTDAIEAGVVEPHAMTLSTVDPGGLPSARVLILRDVDGTGWWFASSSAGRKGKELANTPWAALPCYWAALGRQVRVRGPVHLAGGTASARDYRNRSPGARAVGLLGRQSEPLSGSAELAAELERAEDRIARDPELVAPDWTLYVVEAEEVEFWQGDPGRRHTRLSYTRAGSAWTRGLL</sequence>
<evidence type="ECO:0000256" key="2">
    <source>
        <dbReference type="ARBA" id="ARBA00022630"/>
    </source>
</evidence>